<comment type="caution">
    <text evidence="1">The sequence shown here is derived from an EMBL/GenBank/DDBJ whole genome shotgun (WGS) entry which is preliminary data.</text>
</comment>
<accession>A0ABT3EE73</accession>
<proteinExistence type="predicted"/>
<protein>
    <recommendedName>
        <fullName evidence="3">DUF4625 domain-containing protein</fullName>
    </recommendedName>
</protein>
<name>A0ABT3EE73_9FLAO</name>
<dbReference type="Proteomes" id="UP001165677">
    <property type="component" value="Unassembled WGS sequence"/>
</dbReference>
<dbReference type="EMBL" id="JAPCIO010000001">
    <property type="protein sequence ID" value="MCW1146873.1"/>
    <property type="molecule type" value="Genomic_DNA"/>
</dbReference>
<dbReference type="RefSeq" id="WP_264367800.1">
    <property type="nucleotide sequence ID" value="NZ_JAPCIO010000001.1"/>
</dbReference>
<gene>
    <name evidence="1" type="ORF">OJ995_01390</name>
</gene>
<organism evidence="1 2">
    <name type="scientific">Flavobacterium lacisediminis</name>
    <dbReference type="NCBI Taxonomy" id="2989705"/>
    <lineage>
        <taxon>Bacteria</taxon>
        <taxon>Pseudomonadati</taxon>
        <taxon>Bacteroidota</taxon>
        <taxon>Flavobacteriia</taxon>
        <taxon>Flavobacteriales</taxon>
        <taxon>Flavobacteriaceae</taxon>
        <taxon>Flavobacterium</taxon>
    </lineage>
</organism>
<sequence length="136" mass="15810">MKKFFLILSILFVFNSCSLDDEPKSEYVLLPVESVEMPATGFNINEVNYIKVRYRRPTTCHLYDDFYIEKDGYTRTVAIRAIKLNENNCEDATEEGPYEVELAFKPTEVETYTFKFWTGTNGQGVDEYITEDVVIN</sequence>
<keyword evidence="2" id="KW-1185">Reference proteome</keyword>
<reference evidence="1" key="1">
    <citation type="submission" date="2022-10" db="EMBL/GenBank/DDBJ databases">
        <title>Flavobacterium sp. nov., a bacterium isolated from lake sediment.</title>
        <authorList>
            <person name="Qu J.-H."/>
        </authorList>
    </citation>
    <scope>NUCLEOTIDE SEQUENCE</scope>
    <source>
        <strain evidence="1">TH16-21</strain>
    </source>
</reference>
<evidence type="ECO:0000313" key="1">
    <source>
        <dbReference type="EMBL" id="MCW1146873.1"/>
    </source>
</evidence>
<evidence type="ECO:0000313" key="2">
    <source>
        <dbReference type="Proteomes" id="UP001165677"/>
    </source>
</evidence>
<evidence type="ECO:0008006" key="3">
    <source>
        <dbReference type="Google" id="ProtNLM"/>
    </source>
</evidence>